<dbReference type="GO" id="GO:0016757">
    <property type="term" value="F:glycosyltransferase activity"/>
    <property type="evidence" value="ECO:0007669"/>
    <property type="project" value="UniProtKB-KW"/>
</dbReference>
<keyword evidence="3" id="KW-0479">Metal-binding</keyword>
<keyword evidence="5" id="KW-1185">Reference proteome</keyword>
<evidence type="ECO:0000313" key="4">
    <source>
        <dbReference type="EMBL" id="PVY38673.1"/>
    </source>
</evidence>
<dbReference type="InterPro" id="IPR002495">
    <property type="entry name" value="Glyco_trans_8"/>
</dbReference>
<protein>
    <submittedName>
        <fullName evidence="4">Lipopolysaccharide biosynthesis glycosyltransferase</fullName>
    </submittedName>
</protein>
<name>A0A2U1AQH4_9BACT</name>
<dbReference type="PANTHER" id="PTHR13778:SF47">
    <property type="entry name" value="LIPOPOLYSACCHARIDE 1,3-GALACTOSYLTRANSFERASE"/>
    <property type="match status" value="1"/>
</dbReference>
<dbReference type="CDD" id="cd04194">
    <property type="entry name" value="GT8_A4GalT_like"/>
    <property type="match status" value="1"/>
</dbReference>
<gene>
    <name evidence="4" type="ORF">C8E01_11510</name>
</gene>
<organism evidence="4 5">
    <name type="scientific">Pontibacter virosus</name>
    <dbReference type="NCBI Taxonomy" id="1765052"/>
    <lineage>
        <taxon>Bacteria</taxon>
        <taxon>Pseudomonadati</taxon>
        <taxon>Bacteroidota</taxon>
        <taxon>Cytophagia</taxon>
        <taxon>Cytophagales</taxon>
        <taxon>Hymenobacteraceae</taxon>
        <taxon>Pontibacter</taxon>
    </lineage>
</organism>
<keyword evidence="1" id="KW-0328">Glycosyltransferase</keyword>
<dbReference type="Gene3D" id="3.90.550.10">
    <property type="entry name" value="Spore Coat Polysaccharide Biosynthesis Protein SpsA, Chain A"/>
    <property type="match status" value="1"/>
</dbReference>
<accession>A0A2U1AQH4</accession>
<proteinExistence type="predicted"/>
<comment type="caution">
    <text evidence="4">The sequence shown here is derived from an EMBL/GenBank/DDBJ whole genome shotgun (WGS) entry which is preliminary data.</text>
</comment>
<keyword evidence="2 4" id="KW-0808">Transferase</keyword>
<evidence type="ECO:0000256" key="2">
    <source>
        <dbReference type="ARBA" id="ARBA00022679"/>
    </source>
</evidence>
<evidence type="ECO:0000256" key="1">
    <source>
        <dbReference type="ARBA" id="ARBA00022676"/>
    </source>
</evidence>
<reference evidence="4 5" key="1">
    <citation type="submission" date="2018-04" db="EMBL/GenBank/DDBJ databases">
        <title>Genomic Encyclopedia of Type Strains, Phase IV (KMG-IV): sequencing the most valuable type-strain genomes for metagenomic binning, comparative biology and taxonomic classification.</title>
        <authorList>
            <person name="Goeker M."/>
        </authorList>
    </citation>
    <scope>NUCLEOTIDE SEQUENCE [LARGE SCALE GENOMIC DNA]</scope>
    <source>
        <strain evidence="4 5">DSM 100231</strain>
    </source>
</reference>
<dbReference type="PANTHER" id="PTHR13778">
    <property type="entry name" value="GLYCOSYLTRANSFERASE 8 DOMAIN-CONTAINING PROTEIN"/>
    <property type="match status" value="1"/>
</dbReference>
<evidence type="ECO:0000256" key="3">
    <source>
        <dbReference type="ARBA" id="ARBA00022723"/>
    </source>
</evidence>
<dbReference type="InterPro" id="IPR050748">
    <property type="entry name" value="Glycosyltrans_8_dom-fam"/>
</dbReference>
<dbReference type="Pfam" id="PF01501">
    <property type="entry name" value="Glyco_transf_8"/>
    <property type="match status" value="1"/>
</dbReference>
<dbReference type="AlphaFoldDB" id="A0A2U1AQH4"/>
<evidence type="ECO:0000313" key="5">
    <source>
        <dbReference type="Proteomes" id="UP000245466"/>
    </source>
</evidence>
<dbReference type="Proteomes" id="UP000245466">
    <property type="component" value="Unassembled WGS sequence"/>
</dbReference>
<sequence length="293" mass="33530">MNIAFCINRLGLVGLGATLSSLIRNCSNQSRLKLWFVCADMKDNEKLQIVKLLKMEGFSGTYSYVNYNPKLHFGAFPSLHGDWTAYGRLLLANLLEEDQVLYLDSDLIVEEDVLKVEAFDFVGHILAAVGGGQFKYTLGNKFYIKTVGMPPEAEYFNSGVLLLNLKAWRQVDVFSRCVEIARKYPVELPSHDQSLLNIICSGNFAKLPPSFNCEWEAYESEPQVADKMILHFIGSPKPWDPLGFILHNGYSKWLKYADKEWSAFFQQITIAELVRVWHIRKSYIRTVLRKLKT</sequence>
<dbReference type="EMBL" id="QEKI01000015">
    <property type="protein sequence ID" value="PVY38673.1"/>
    <property type="molecule type" value="Genomic_DNA"/>
</dbReference>
<dbReference type="InterPro" id="IPR029044">
    <property type="entry name" value="Nucleotide-diphossugar_trans"/>
</dbReference>
<dbReference type="SUPFAM" id="SSF53448">
    <property type="entry name" value="Nucleotide-diphospho-sugar transferases"/>
    <property type="match status" value="1"/>
</dbReference>
<dbReference type="RefSeq" id="WP_116544740.1">
    <property type="nucleotide sequence ID" value="NZ_QEKI01000015.1"/>
</dbReference>
<dbReference type="OrthoDB" id="695971at2"/>
<dbReference type="GO" id="GO:0046872">
    <property type="term" value="F:metal ion binding"/>
    <property type="evidence" value="ECO:0007669"/>
    <property type="project" value="UniProtKB-KW"/>
</dbReference>